<sequence>MHCTSDPVTPAAKYEQGLTLIGMNKIFDYVETKGVINALLVMLGVPTSTSVAQLLRDQGSPFYNCMVANVKEGVL</sequence>
<gene>
    <name evidence="1" type="ORF">HPBE_LOCUS4824</name>
</gene>
<name>A0A183FEK6_HELPZ</name>
<dbReference type="Proteomes" id="UP000050761">
    <property type="component" value="Unassembled WGS sequence"/>
</dbReference>
<proteinExistence type="predicted"/>
<evidence type="ECO:0000313" key="3">
    <source>
        <dbReference type="WBParaSite" id="HPBE_0000482301-mRNA-1"/>
    </source>
</evidence>
<evidence type="ECO:0000313" key="1">
    <source>
        <dbReference type="EMBL" id="VDO62476.1"/>
    </source>
</evidence>
<reference evidence="3" key="2">
    <citation type="submission" date="2019-09" db="UniProtKB">
        <authorList>
            <consortium name="WormBaseParasite"/>
        </authorList>
    </citation>
    <scope>IDENTIFICATION</scope>
</reference>
<dbReference type="WBParaSite" id="HPBE_0000482301-mRNA-1">
    <property type="protein sequence ID" value="HPBE_0000482301-mRNA-1"/>
    <property type="gene ID" value="HPBE_0000482301"/>
</dbReference>
<keyword evidence="2" id="KW-1185">Reference proteome</keyword>
<reference evidence="1 2" key="1">
    <citation type="submission" date="2018-11" db="EMBL/GenBank/DDBJ databases">
        <authorList>
            <consortium name="Pathogen Informatics"/>
        </authorList>
    </citation>
    <scope>NUCLEOTIDE SEQUENCE [LARGE SCALE GENOMIC DNA]</scope>
</reference>
<dbReference type="EMBL" id="UZAH01025369">
    <property type="protein sequence ID" value="VDO62476.1"/>
    <property type="molecule type" value="Genomic_DNA"/>
</dbReference>
<accession>A0A3P7WP26</accession>
<accession>A0A183FEK6</accession>
<organism evidence="2 3">
    <name type="scientific">Heligmosomoides polygyrus</name>
    <name type="common">Parasitic roundworm</name>
    <dbReference type="NCBI Taxonomy" id="6339"/>
    <lineage>
        <taxon>Eukaryota</taxon>
        <taxon>Metazoa</taxon>
        <taxon>Ecdysozoa</taxon>
        <taxon>Nematoda</taxon>
        <taxon>Chromadorea</taxon>
        <taxon>Rhabditida</taxon>
        <taxon>Rhabditina</taxon>
        <taxon>Rhabditomorpha</taxon>
        <taxon>Strongyloidea</taxon>
        <taxon>Heligmosomidae</taxon>
        <taxon>Heligmosomoides</taxon>
    </lineage>
</organism>
<dbReference type="AlphaFoldDB" id="A0A183FEK6"/>
<evidence type="ECO:0000313" key="2">
    <source>
        <dbReference type="Proteomes" id="UP000050761"/>
    </source>
</evidence>
<protein>
    <submittedName>
        <fullName evidence="3">Copine domain-containing protein</fullName>
    </submittedName>
</protein>